<name>A0A5E4VGR7_9BURK</name>
<sequence length="65" mass="7294">MRSLRRIYPVTLPLLHVVLRHRQRQMTKLSLSGPNLPGRGALVGPRLRTQTLIELLVGVAANIMN</sequence>
<accession>A0A5E4VGR7</accession>
<gene>
    <name evidence="1" type="ORF">PCO31110_02668</name>
</gene>
<organism evidence="1 2">
    <name type="scientific">Pandoraea communis</name>
    <dbReference type="NCBI Taxonomy" id="2508297"/>
    <lineage>
        <taxon>Bacteria</taxon>
        <taxon>Pseudomonadati</taxon>
        <taxon>Pseudomonadota</taxon>
        <taxon>Betaproteobacteria</taxon>
        <taxon>Burkholderiales</taxon>
        <taxon>Burkholderiaceae</taxon>
        <taxon>Pandoraea</taxon>
    </lineage>
</organism>
<proteinExistence type="predicted"/>
<evidence type="ECO:0000313" key="1">
    <source>
        <dbReference type="EMBL" id="VVE11246.1"/>
    </source>
</evidence>
<reference evidence="1 2" key="1">
    <citation type="submission" date="2019-08" db="EMBL/GenBank/DDBJ databases">
        <authorList>
            <person name="Peeters C."/>
        </authorList>
    </citation>
    <scope>NUCLEOTIDE SEQUENCE [LARGE SCALE GENOMIC DNA]</scope>
    <source>
        <strain evidence="1 2">LMG 31110</strain>
    </source>
</reference>
<dbReference type="EMBL" id="CABPSJ010000003">
    <property type="protein sequence ID" value="VVE11246.1"/>
    <property type="molecule type" value="Genomic_DNA"/>
</dbReference>
<dbReference type="AlphaFoldDB" id="A0A5E4VGR7"/>
<protein>
    <submittedName>
        <fullName evidence="1">Uncharacterized protein</fullName>
    </submittedName>
</protein>
<dbReference type="Proteomes" id="UP000337189">
    <property type="component" value="Unassembled WGS sequence"/>
</dbReference>
<evidence type="ECO:0000313" key="2">
    <source>
        <dbReference type="Proteomes" id="UP000337189"/>
    </source>
</evidence>